<feature type="compositionally biased region" description="Gly residues" evidence="1">
    <location>
        <begin position="324"/>
        <end position="342"/>
    </location>
</feature>
<evidence type="ECO:0000313" key="4">
    <source>
        <dbReference type="Proteomes" id="UP000238701"/>
    </source>
</evidence>
<evidence type="ECO:0000256" key="1">
    <source>
        <dbReference type="SAM" id="MobiDB-lite"/>
    </source>
</evidence>
<feature type="region of interest" description="Disordered" evidence="1">
    <location>
        <begin position="298"/>
        <end position="342"/>
    </location>
</feature>
<dbReference type="OrthoDB" id="110723at2"/>
<dbReference type="Proteomes" id="UP000238701">
    <property type="component" value="Unassembled WGS sequence"/>
</dbReference>
<reference evidence="4" key="1">
    <citation type="submission" date="2018-02" db="EMBL/GenBank/DDBJ databases">
        <authorList>
            <person name="Hausmann B."/>
        </authorList>
    </citation>
    <scope>NUCLEOTIDE SEQUENCE [LARGE SCALE GENOMIC DNA]</scope>
    <source>
        <strain evidence="4">Peat soil MAG SbA1</strain>
    </source>
</reference>
<proteinExistence type="predicted"/>
<dbReference type="AlphaFoldDB" id="A0A2U3KW59"/>
<name>A0A2U3KW59_9BACT</name>
<feature type="chain" id="PRO_5015712648" description="DUF5666 domain-containing protein" evidence="2">
    <location>
        <begin position="23"/>
        <end position="427"/>
    </location>
</feature>
<organism evidence="3 4">
    <name type="scientific">Candidatus Sulfotelmatobacter kueseliae</name>
    <dbReference type="NCBI Taxonomy" id="2042962"/>
    <lineage>
        <taxon>Bacteria</taxon>
        <taxon>Pseudomonadati</taxon>
        <taxon>Acidobacteriota</taxon>
        <taxon>Terriglobia</taxon>
        <taxon>Terriglobales</taxon>
        <taxon>Candidatus Korobacteraceae</taxon>
        <taxon>Candidatus Sulfotelmatobacter</taxon>
    </lineage>
</organism>
<evidence type="ECO:0000313" key="3">
    <source>
        <dbReference type="EMBL" id="SPF43863.1"/>
    </source>
</evidence>
<feature type="signal peptide" evidence="2">
    <location>
        <begin position="1"/>
        <end position="22"/>
    </location>
</feature>
<gene>
    <name evidence="3" type="ORF">SBA1_500014</name>
</gene>
<dbReference type="EMBL" id="OMOD01000145">
    <property type="protein sequence ID" value="SPF43863.1"/>
    <property type="molecule type" value="Genomic_DNA"/>
</dbReference>
<evidence type="ECO:0000256" key="2">
    <source>
        <dbReference type="SAM" id="SignalP"/>
    </source>
</evidence>
<protein>
    <recommendedName>
        <fullName evidence="5">DUF5666 domain-containing protein</fullName>
    </recommendedName>
</protein>
<evidence type="ECO:0008006" key="5">
    <source>
        <dbReference type="Google" id="ProtNLM"/>
    </source>
</evidence>
<feature type="compositionally biased region" description="Low complexity" evidence="1">
    <location>
        <begin position="298"/>
        <end position="323"/>
    </location>
</feature>
<accession>A0A2U3KW59</accession>
<sequence length="427" mass="42981">MNGKKVFSIVLISLTSAGGAGLAPWCFASSAGPQTQGQSAPGQVAIAKSIGTIKSINGTALTLTPASGPEVAVTIQPNARILRLAPGDKDLKTASTMQLQDLQVGDTVRVRGLASGVNAIAALEVVVITHSAVEAVSDQIRQDWQKRGLGGVVSAVDRAAGTVTISISSLGGKKTIAVRTSKSSVIRRYAPDSFKPEDAKVITLQEVKVDDQLRARGNRNSDGSELAAEEIFTGAFPYVEGLVKSVDAGAGTISVQDVLSRKTVQLKTTADSQLHQIPAEMAQRFAMRLKATRAPGAAGAAANLPSGSSPPAGANGQAVPSGVPSGGVGQGGGGMGGGGMGGGNHAGGGFDFQRLLDQTPALALTDLHKGDAVAVLATEGTPTGGSTVIKLFSGVEPILEAAPNGSQAMMLTPWSLGGAPNGDAANP</sequence>
<keyword evidence="2" id="KW-0732">Signal</keyword>